<keyword evidence="3" id="KW-1185">Reference proteome</keyword>
<name>S8BRL8_9LAMI</name>
<protein>
    <submittedName>
        <fullName evidence="2">Uncharacterized protein</fullName>
    </submittedName>
</protein>
<accession>S8BRL8</accession>
<evidence type="ECO:0000313" key="2">
    <source>
        <dbReference type="EMBL" id="EPS57270.1"/>
    </source>
</evidence>
<sequence length="124" mass="13472">MEKARILKRTKSEQLVETMTAAMKSPSSTGDSVDLVGNGNESGRRNNGGGSRIRKSRSAQLKYDMEELNSGAALSRASSASLGFSFSFTGFTVPADGIPDLKPLTDDEIREFLRLLAYGEWVVH</sequence>
<dbReference type="AlphaFoldDB" id="S8BRL8"/>
<dbReference type="OrthoDB" id="1724260at2759"/>
<dbReference type="EMBL" id="AUSU01010420">
    <property type="protein sequence ID" value="EPS57270.1"/>
    <property type="molecule type" value="Genomic_DNA"/>
</dbReference>
<organism evidence="2 3">
    <name type="scientific">Genlisea aurea</name>
    <dbReference type="NCBI Taxonomy" id="192259"/>
    <lineage>
        <taxon>Eukaryota</taxon>
        <taxon>Viridiplantae</taxon>
        <taxon>Streptophyta</taxon>
        <taxon>Embryophyta</taxon>
        <taxon>Tracheophyta</taxon>
        <taxon>Spermatophyta</taxon>
        <taxon>Magnoliopsida</taxon>
        <taxon>eudicotyledons</taxon>
        <taxon>Gunneridae</taxon>
        <taxon>Pentapetalae</taxon>
        <taxon>asterids</taxon>
        <taxon>lamiids</taxon>
        <taxon>Lamiales</taxon>
        <taxon>Lentibulariaceae</taxon>
        <taxon>Genlisea</taxon>
    </lineage>
</organism>
<gene>
    <name evidence="2" type="ORF">M569_17550</name>
</gene>
<proteinExistence type="predicted"/>
<reference evidence="2 3" key="1">
    <citation type="journal article" date="2013" name="BMC Genomics">
        <title>The miniature genome of a carnivorous plant Genlisea aurea contains a low number of genes and short non-coding sequences.</title>
        <authorList>
            <person name="Leushkin E.V."/>
            <person name="Sutormin R.A."/>
            <person name="Nabieva E.R."/>
            <person name="Penin A.A."/>
            <person name="Kondrashov A.S."/>
            <person name="Logacheva M.D."/>
        </authorList>
    </citation>
    <scope>NUCLEOTIDE SEQUENCE [LARGE SCALE GENOMIC DNA]</scope>
</reference>
<feature type="region of interest" description="Disordered" evidence="1">
    <location>
        <begin position="21"/>
        <end position="56"/>
    </location>
</feature>
<evidence type="ECO:0000313" key="3">
    <source>
        <dbReference type="Proteomes" id="UP000015453"/>
    </source>
</evidence>
<evidence type="ECO:0000256" key="1">
    <source>
        <dbReference type="SAM" id="MobiDB-lite"/>
    </source>
</evidence>
<comment type="caution">
    <text evidence="2">The sequence shown here is derived from an EMBL/GenBank/DDBJ whole genome shotgun (WGS) entry which is preliminary data.</text>
</comment>
<dbReference type="Proteomes" id="UP000015453">
    <property type="component" value="Unassembled WGS sequence"/>
</dbReference>